<gene>
    <name evidence="1" type="ORF">RQX22_13790</name>
</gene>
<dbReference type="EMBL" id="JAVUPU010000007">
    <property type="protein sequence ID" value="MDT9600029.1"/>
    <property type="molecule type" value="Genomic_DNA"/>
</dbReference>
<sequence length="126" mass="13792">MAILEMLLERQKELEAQKAVIEKDLSDVAKAIAAINGPASAAVKLEGNQPSHPMPVDKAIVIAVREGSRTPVQILDYLRKRLGVHTTINSVRTRVSKLKNDGRIDHDETGWVPSVSQSTQLMLESA</sequence>
<proteinExistence type="predicted"/>
<protein>
    <submittedName>
        <fullName evidence="1">Uncharacterized protein</fullName>
    </submittedName>
</protein>
<evidence type="ECO:0000313" key="2">
    <source>
        <dbReference type="Proteomes" id="UP001259572"/>
    </source>
</evidence>
<dbReference type="RefSeq" id="WP_315727130.1">
    <property type="nucleotide sequence ID" value="NZ_JAVUPU010000007.1"/>
</dbReference>
<evidence type="ECO:0000313" key="1">
    <source>
        <dbReference type="EMBL" id="MDT9600029.1"/>
    </source>
</evidence>
<reference evidence="1 2" key="1">
    <citation type="submission" date="2023-05" db="EMBL/GenBank/DDBJ databases">
        <authorList>
            <person name="Guo Y."/>
        </authorList>
    </citation>
    <scope>NUCLEOTIDE SEQUENCE [LARGE SCALE GENOMIC DNA]</scope>
    <source>
        <strain evidence="1 2">GR2756</strain>
    </source>
</reference>
<accession>A0ABU3Q9E3</accession>
<organism evidence="1 2">
    <name type="scientific">Sphingosinicella rhizophila</name>
    <dbReference type="NCBI Taxonomy" id="3050082"/>
    <lineage>
        <taxon>Bacteria</taxon>
        <taxon>Pseudomonadati</taxon>
        <taxon>Pseudomonadota</taxon>
        <taxon>Alphaproteobacteria</taxon>
        <taxon>Sphingomonadales</taxon>
        <taxon>Sphingosinicellaceae</taxon>
        <taxon>Sphingosinicella</taxon>
    </lineage>
</organism>
<keyword evidence="2" id="KW-1185">Reference proteome</keyword>
<name>A0ABU3Q9E3_9SPHN</name>
<comment type="caution">
    <text evidence="1">The sequence shown here is derived from an EMBL/GenBank/DDBJ whole genome shotgun (WGS) entry which is preliminary data.</text>
</comment>
<dbReference type="Proteomes" id="UP001259572">
    <property type="component" value="Unassembled WGS sequence"/>
</dbReference>